<protein>
    <submittedName>
        <fullName evidence="2">Esterase</fullName>
    </submittedName>
</protein>
<dbReference type="InterPro" id="IPR052907">
    <property type="entry name" value="Beta-lactamase/esterase"/>
</dbReference>
<evidence type="ECO:0000259" key="1">
    <source>
        <dbReference type="Pfam" id="PF00144"/>
    </source>
</evidence>
<evidence type="ECO:0000313" key="3">
    <source>
        <dbReference type="Proteomes" id="UP000093985"/>
    </source>
</evidence>
<dbReference type="SUPFAM" id="SSF56601">
    <property type="entry name" value="beta-lactamase/transpeptidase-like"/>
    <property type="match status" value="1"/>
</dbReference>
<proteinExistence type="predicted"/>
<accession>A0A1A2E363</accession>
<dbReference type="Proteomes" id="UP000093985">
    <property type="component" value="Unassembled WGS sequence"/>
</dbReference>
<evidence type="ECO:0000313" key="2">
    <source>
        <dbReference type="EMBL" id="OBG09038.1"/>
    </source>
</evidence>
<dbReference type="Gene3D" id="3.40.710.10">
    <property type="entry name" value="DD-peptidase/beta-lactamase superfamily"/>
    <property type="match status" value="1"/>
</dbReference>
<dbReference type="EMBL" id="LZIN01000019">
    <property type="protein sequence ID" value="OBG09038.1"/>
    <property type="molecule type" value="Genomic_DNA"/>
</dbReference>
<organism evidence="2 3">
    <name type="scientific">Mycolicibacter sinensis (strain JDM601)</name>
    <name type="common">Mycobacterium sinense</name>
    <dbReference type="NCBI Taxonomy" id="875328"/>
    <lineage>
        <taxon>Bacteria</taxon>
        <taxon>Bacillati</taxon>
        <taxon>Actinomycetota</taxon>
        <taxon>Actinomycetes</taxon>
        <taxon>Mycobacteriales</taxon>
        <taxon>Mycobacteriaceae</taxon>
        <taxon>Mycolicibacter</taxon>
    </lineage>
</organism>
<dbReference type="RefSeq" id="WP_064853851.1">
    <property type="nucleotide sequence ID" value="NZ_LZIM01000083.1"/>
</dbReference>
<dbReference type="Pfam" id="PF00144">
    <property type="entry name" value="Beta-lactamase"/>
    <property type="match status" value="1"/>
</dbReference>
<reference evidence="3" key="1">
    <citation type="submission" date="2016-06" db="EMBL/GenBank/DDBJ databases">
        <authorList>
            <person name="Sutton G."/>
            <person name="Brinkac L."/>
            <person name="Sanka R."/>
            <person name="Adams M."/>
            <person name="Lau E."/>
            <person name="Mehaffy C."/>
            <person name="Tameris M."/>
            <person name="Hatherill M."/>
            <person name="Hanekom W."/>
            <person name="Mahomed H."/>
            <person name="Mcshane H."/>
        </authorList>
    </citation>
    <scope>NUCLEOTIDE SEQUENCE [LARGE SCALE GENOMIC DNA]</scope>
    <source>
        <strain evidence="3">852014-51077_SCH5608930-a</strain>
    </source>
</reference>
<dbReference type="OrthoDB" id="9809635at2"/>
<sequence>MTEHFDGRRTMLPANVHGAADPNFGCAVRAFAAMFPGRRYGGGALAVYLDGRPVVDVWTGWSDRAGRVPWSADTGAMVFSATKGAASTVIHRLVDRGLVDYDAPVAQYWPEFGARGKAAITVRQLLDHRVGLTHLHGASRADLLDHVTMEARMAAAAPGREFGKPAYHALTYGWLMSGLARAVTGTGMRDLFRSELAAPLNTDGLHLGRPPAGAPTVAAEIIMPQRDRGNRLAELLATRAAAMLPYGGFGAIYFPGVMGTLRGDTPFLDTEAAAINGVATARGLARLYGALANGGQIDGTQFLSRRLVSGLTGRHRMELDRTIGVPLAFHLGYHAVPFGPVLPGFGHVGLGGSLGWADPASGLAFGFVHNRLLTPFVALDHAGFVGTAALIRRGVAQGRRHGFHPVPLLGAPFAERDAATG</sequence>
<gene>
    <name evidence="2" type="ORF">A5771_02185</name>
</gene>
<dbReference type="AlphaFoldDB" id="A0A1A2E363"/>
<feature type="domain" description="Beta-lactamase-related" evidence="1">
    <location>
        <begin position="38"/>
        <end position="376"/>
    </location>
</feature>
<comment type="caution">
    <text evidence="2">The sequence shown here is derived from an EMBL/GenBank/DDBJ whole genome shotgun (WGS) entry which is preliminary data.</text>
</comment>
<dbReference type="InterPro" id="IPR001466">
    <property type="entry name" value="Beta-lactam-related"/>
</dbReference>
<name>A0A1A2E363_MYCSD</name>
<dbReference type="PANTHER" id="PTHR43319:SF3">
    <property type="entry name" value="BETA-LACTAMASE-RELATED DOMAIN-CONTAINING PROTEIN"/>
    <property type="match status" value="1"/>
</dbReference>
<dbReference type="InterPro" id="IPR012338">
    <property type="entry name" value="Beta-lactam/transpept-like"/>
</dbReference>
<dbReference type="PANTHER" id="PTHR43319">
    <property type="entry name" value="BETA-LACTAMASE-RELATED"/>
    <property type="match status" value="1"/>
</dbReference>